<gene>
    <name evidence="2" type="ORF">BDV26DRAFT_255806</name>
</gene>
<sequence>MTISLDNITFYSQPPPAKPPPCNFPVSCWKPYETPRASRALSRALPPRAPSLRTTITLASDARPDASPRFRAPAREDSGLRAVCNEFDIELERIARAQNGQVTRESDLTLHGDSGLPNGNDTDGPQDQRTSSACSWIPGWFGEEPSKDGHGSLLGYLGDYCSRKFSAAHNSPYIRKPLLGITLSTTQRPIW</sequence>
<keyword evidence="3" id="KW-1185">Reference proteome</keyword>
<dbReference type="AlphaFoldDB" id="A0A5N7BIF2"/>
<accession>A0A5N7BIF2</accession>
<dbReference type="EMBL" id="ML736172">
    <property type="protein sequence ID" value="KAE8381367.1"/>
    <property type="molecule type" value="Genomic_DNA"/>
</dbReference>
<evidence type="ECO:0000313" key="2">
    <source>
        <dbReference type="EMBL" id="KAE8381367.1"/>
    </source>
</evidence>
<proteinExistence type="predicted"/>
<dbReference type="OrthoDB" id="4501389at2759"/>
<evidence type="ECO:0000313" key="3">
    <source>
        <dbReference type="Proteomes" id="UP000326198"/>
    </source>
</evidence>
<reference evidence="2 3" key="1">
    <citation type="submission" date="2019-04" db="EMBL/GenBank/DDBJ databases">
        <title>Friends and foes A comparative genomics studyof 23 Aspergillus species from section Flavi.</title>
        <authorList>
            <consortium name="DOE Joint Genome Institute"/>
            <person name="Kjaerbolling I."/>
            <person name="Vesth T."/>
            <person name="Frisvad J.C."/>
            <person name="Nybo J.L."/>
            <person name="Theobald S."/>
            <person name="Kildgaard S."/>
            <person name="Isbrandt T."/>
            <person name="Kuo A."/>
            <person name="Sato A."/>
            <person name="Lyhne E.K."/>
            <person name="Kogle M.E."/>
            <person name="Wiebenga A."/>
            <person name="Kun R.S."/>
            <person name="Lubbers R.J."/>
            <person name="Makela M.R."/>
            <person name="Barry K."/>
            <person name="Chovatia M."/>
            <person name="Clum A."/>
            <person name="Daum C."/>
            <person name="Haridas S."/>
            <person name="He G."/>
            <person name="LaButti K."/>
            <person name="Lipzen A."/>
            <person name="Mondo S."/>
            <person name="Riley R."/>
            <person name="Salamov A."/>
            <person name="Simmons B.A."/>
            <person name="Magnuson J.K."/>
            <person name="Henrissat B."/>
            <person name="Mortensen U.H."/>
            <person name="Larsen T.O."/>
            <person name="Devries R.P."/>
            <person name="Grigoriev I.V."/>
            <person name="Machida M."/>
            <person name="Baker S.E."/>
            <person name="Andersen M.R."/>
        </authorList>
    </citation>
    <scope>NUCLEOTIDE SEQUENCE [LARGE SCALE GENOMIC DNA]</scope>
    <source>
        <strain evidence="2 3">IBT 29228</strain>
    </source>
</reference>
<feature type="compositionally biased region" description="Polar residues" evidence="1">
    <location>
        <begin position="117"/>
        <end position="132"/>
    </location>
</feature>
<feature type="region of interest" description="Disordered" evidence="1">
    <location>
        <begin position="98"/>
        <end position="132"/>
    </location>
</feature>
<name>A0A5N7BIF2_9EURO</name>
<organism evidence="2 3">
    <name type="scientific">Aspergillus bertholletiae</name>
    <dbReference type="NCBI Taxonomy" id="1226010"/>
    <lineage>
        <taxon>Eukaryota</taxon>
        <taxon>Fungi</taxon>
        <taxon>Dikarya</taxon>
        <taxon>Ascomycota</taxon>
        <taxon>Pezizomycotina</taxon>
        <taxon>Eurotiomycetes</taxon>
        <taxon>Eurotiomycetidae</taxon>
        <taxon>Eurotiales</taxon>
        <taxon>Aspergillaceae</taxon>
        <taxon>Aspergillus</taxon>
        <taxon>Aspergillus subgen. Circumdati</taxon>
    </lineage>
</organism>
<dbReference type="Proteomes" id="UP000326198">
    <property type="component" value="Unassembled WGS sequence"/>
</dbReference>
<evidence type="ECO:0000256" key="1">
    <source>
        <dbReference type="SAM" id="MobiDB-lite"/>
    </source>
</evidence>
<protein>
    <submittedName>
        <fullName evidence="2">Uncharacterized protein</fullName>
    </submittedName>
</protein>